<dbReference type="NCBIfam" id="TIGR02532">
    <property type="entry name" value="IV_pilin_GFxxxE"/>
    <property type="match status" value="1"/>
</dbReference>
<dbReference type="InterPro" id="IPR031982">
    <property type="entry name" value="PilE-like"/>
</dbReference>
<dbReference type="InterPro" id="IPR012902">
    <property type="entry name" value="N_methyl_site"/>
</dbReference>
<keyword evidence="1" id="KW-1133">Transmembrane helix</keyword>
<dbReference type="EMBL" id="CP029843">
    <property type="protein sequence ID" value="AWV06673.1"/>
    <property type="molecule type" value="Genomic_DNA"/>
</dbReference>
<dbReference type="Pfam" id="PF07963">
    <property type="entry name" value="N_methyl"/>
    <property type="match status" value="1"/>
</dbReference>
<name>A0A2U9T2G8_9GAMM</name>
<keyword evidence="1" id="KW-0812">Transmembrane</keyword>
<feature type="transmembrane region" description="Helical" evidence="1">
    <location>
        <begin position="21"/>
        <end position="48"/>
    </location>
</feature>
<dbReference type="GO" id="GO:0043683">
    <property type="term" value="P:type IV pilus assembly"/>
    <property type="evidence" value="ECO:0007669"/>
    <property type="project" value="InterPro"/>
</dbReference>
<sequence length="157" mass="16561">METSEMTLNNNRTRPGRGPRAVRGFTLIELMITVAIVAILAGIAVASYDWAVTKSRRSAATGCLMEQAQFMERYYTTNMAYVDVAGGGAAPALPGCDAEVATYYNVNLVAADAQSYTLQAIPQGSQASDDTKCATLTLNSQGIKGESGSASSADDCW</sequence>
<protein>
    <submittedName>
        <fullName evidence="2">Pilus assembly protein PilE</fullName>
    </submittedName>
</protein>
<evidence type="ECO:0000256" key="1">
    <source>
        <dbReference type="SAM" id="Phobius"/>
    </source>
</evidence>
<evidence type="ECO:0000313" key="3">
    <source>
        <dbReference type="Proteomes" id="UP000249447"/>
    </source>
</evidence>
<organism evidence="2 3">
    <name type="scientific">Marilutibacter maris</name>
    <dbReference type="NCBI Taxonomy" id="1605891"/>
    <lineage>
        <taxon>Bacteria</taxon>
        <taxon>Pseudomonadati</taxon>
        <taxon>Pseudomonadota</taxon>
        <taxon>Gammaproteobacteria</taxon>
        <taxon>Lysobacterales</taxon>
        <taxon>Lysobacteraceae</taxon>
        <taxon>Marilutibacter</taxon>
    </lineage>
</organism>
<dbReference type="InterPro" id="IPR045584">
    <property type="entry name" value="Pilin-like"/>
</dbReference>
<dbReference type="Pfam" id="PF16732">
    <property type="entry name" value="ComP_DUS"/>
    <property type="match status" value="1"/>
</dbReference>
<dbReference type="AlphaFoldDB" id="A0A2U9T2G8"/>
<accession>A0A2U9T2G8</accession>
<dbReference type="SUPFAM" id="SSF54523">
    <property type="entry name" value="Pili subunits"/>
    <property type="match status" value="1"/>
</dbReference>
<gene>
    <name evidence="2" type="ORF">C9I47_0952</name>
</gene>
<dbReference type="Proteomes" id="UP000249447">
    <property type="component" value="Chromosome"/>
</dbReference>
<dbReference type="KEGG" id="lmb:C9I47_0952"/>
<keyword evidence="1" id="KW-0472">Membrane</keyword>
<dbReference type="Gene3D" id="3.30.700.10">
    <property type="entry name" value="Glycoprotein, Type 4 Pilin"/>
    <property type="match status" value="1"/>
</dbReference>
<keyword evidence="3" id="KW-1185">Reference proteome</keyword>
<dbReference type="PROSITE" id="PS00409">
    <property type="entry name" value="PROKAR_NTER_METHYL"/>
    <property type="match status" value="1"/>
</dbReference>
<evidence type="ECO:0000313" key="2">
    <source>
        <dbReference type="EMBL" id="AWV06673.1"/>
    </source>
</evidence>
<proteinExistence type="predicted"/>
<reference evidence="2 3" key="1">
    <citation type="submission" date="2018-05" db="EMBL/GenBank/DDBJ databases">
        <title>The complete genome of Lysobacter maris HZ9B, a marine bacterium antagonistic against terrestrial plant pathogens.</title>
        <authorList>
            <person name="Zhang X.-Q."/>
        </authorList>
    </citation>
    <scope>NUCLEOTIDE SEQUENCE [LARGE SCALE GENOMIC DNA]</scope>
    <source>
        <strain evidence="2 3">HZ9B</strain>
    </source>
</reference>